<dbReference type="eggNOG" id="ENOG502RQPN">
    <property type="taxonomic scope" value="Eukaryota"/>
</dbReference>
<proteinExistence type="predicted"/>
<gene>
    <name evidence="2" type="ORF">TSTA_062090</name>
</gene>
<dbReference type="GO" id="GO:0003677">
    <property type="term" value="F:DNA binding"/>
    <property type="evidence" value="ECO:0007669"/>
    <property type="project" value="InterPro"/>
</dbReference>
<dbReference type="AlphaFoldDB" id="B8LX71"/>
<evidence type="ECO:0000313" key="2">
    <source>
        <dbReference type="EMBL" id="EED22721.1"/>
    </source>
</evidence>
<evidence type="ECO:0000313" key="3">
    <source>
        <dbReference type="Proteomes" id="UP000001745"/>
    </source>
</evidence>
<dbReference type="RefSeq" id="XP_002340108.1">
    <property type="nucleotide sequence ID" value="XM_002340067.1"/>
</dbReference>
<protein>
    <submittedName>
        <fullName evidence="2">Uncharacterized protein</fullName>
    </submittedName>
</protein>
<dbReference type="InterPro" id="IPR036879">
    <property type="entry name" value="TF_MADSbox_sf"/>
</dbReference>
<feature type="region of interest" description="Disordered" evidence="1">
    <location>
        <begin position="87"/>
        <end position="110"/>
    </location>
</feature>
<dbReference type="InParanoid" id="B8LX71"/>
<feature type="compositionally biased region" description="Basic and acidic residues" evidence="1">
    <location>
        <begin position="1"/>
        <end position="21"/>
    </location>
</feature>
<dbReference type="HOGENOM" id="CLU_2172766_0_0_1"/>
<dbReference type="GeneID" id="8105659"/>
<reference evidence="3" key="1">
    <citation type="journal article" date="2015" name="Genome Announc.">
        <title>Genome sequence of the AIDS-associated pathogen Penicillium marneffei (ATCC18224) and its near taxonomic relative Talaromyces stipitatus (ATCC10500).</title>
        <authorList>
            <person name="Nierman W.C."/>
            <person name="Fedorova-Abrams N.D."/>
            <person name="Andrianopoulos A."/>
        </authorList>
    </citation>
    <scope>NUCLEOTIDE SEQUENCE [LARGE SCALE GENOMIC DNA]</scope>
    <source>
        <strain evidence="3">ATCC 10500 / CBS 375.48 / QM 6759 / NRRL 1006</strain>
    </source>
</reference>
<dbReference type="Proteomes" id="UP000001745">
    <property type="component" value="Unassembled WGS sequence"/>
</dbReference>
<sequence length="110" mass="13007">MTSIAKGERKGKADRTQQEQIRKRRHNLFKRLKEFNDRYDISIWLTMEMPSGRIYTFNTNPERRIPTEEEITANKLPVVRKTPADYASSLPTIRDPPPFMLQRPLYDSNP</sequence>
<dbReference type="SUPFAM" id="SSF55455">
    <property type="entry name" value="SRF-like"/>
    <property type="match status" value="1"/>
</dbReference>
<dbReference type="GO" id="GO:0045944">
    <property type="term" value="P:positive regulation of transcription by RNA polymerase II"/>
    <property type="evidence" value="ECO:0007669"/>
    <property type="project" value="UniProtKB-ARBA"/>
</dbReference>
<dbReference type="OrthoDB" id="4365475at2759"/>
<evidence type="ECO:0000256" key="1">
    <source>
        <dbReference type="SAM" id="MobiDB-lite"/>
    </source>
</evidence>
<name>B8LX71_TALSN</name>
<dbReference type="PhylomeDB" id="B8LX71"/>
<dbReference type="VEuPathDB" id="FungiDB:TSTA_062090"/>
<accession>B8LX71</accession>
<organism evidence="2 3">
    <name type="scientific">Talaromyces stipitatus (strain ATCC 10500 / CBS 375.48 / QM 6759 / NRRL 1006)</name>
    <name type="common">Penicillium stipitatum</name>
    <dbReference type="NCBI Taxonomy" id="441959"/>
    <lineage>
        <taxon>Eukaryota</taxon>
        <taxon>Fungi</taxon>
        <taxon>Dikarya</taxon>
        <taxon>Ascomycota</taxon>
        <taxon>Pezizomycotina</taxon>
        <taxon>Eurotiomycetes</taxon>
        <taxon>Eurotiomycetidae</taxon>
        <taxon>Eurotiales</taxon>
        <taxon>Trichocomaceae</taxon>
        <taxon>Talaromyces</taxon>
        <taxon>Talaromyces sect. Talaromyces</taxon>
    </lineage>
</organism>
<keyword evidence="3" id="KW-1185">Reference proteome</keyword>
<dbReference type="OMA" id="YDISIWL"/>
<dbReference type="GO" id="GO:0046983">
    <property type="term" value="F:protein dimerization activity"/>
    <property type="evidence" value="ECO:0007669"/>
    <property type="project" value="InterPro"/>
</dbReference>
<feature type="region of interest" description="Disordered" evidence="1">
    <location>
        <begin position="1"/>
        <end position="22"/>
    </location>
</feature>
<dbReference type="EMBL" id="EQ962652">
    <property type="protein sequence ID" value="EED22721.1"/>
    <property type="molecule type" value="Genomic_DNA"/>
</dbReference>